<evidence type="ECO:0000313" key="2">
    <source>
        <dbReference type="EMBL" id="VDP76683.1"/>
    </source>
</evidence>
<proteinExistence type="predicted"/>
<evidence type="ECO:0000313" key="4">
    <source>
        <dbReference type="WBParaSite" id="SCUD_0002182301-mRNA-1"/>
    </source>
</evidence>
<evidence type="ECO:0000313" key="3">
    <source>
        <dbReference type="Proteomes" id="UP000279833"/>
    </source>
</evidence>
<keyword evidence="1" id="KW-0175">Coiled coil</keyword>
<dbReference type="AlphaFoldDB" id="A0A183L3B2"/>
<feature type="coiled-coil region" evidence="1">
    <location>
        <begin position="8"/>
        <end position="63"/>
    </location>
</feature>
<dbReference type="STRING" id="6186.A0A183L3B2"/>
<sequence length="157" mass="18246">MVEDIDSGQFLKSRVDQLEGANQELRSNLRDIRMSSALYEVKLNEAHNRIKQLESQLESVDLLNNNTPSQTFIEGQSPLPKDINPDTAKVILSLEEHLLTMMKDISDKNTQLAYIDNQMEAARRKYSVCKHHQGLLYRDFYNERQVSLCIRCKNLYK</sequence>
<dbReference type="Gene3D" id="1.10.287.1490">
    <property type="match status" value="1"/>
</dbReference>
<protein>
    <submittedName>
        <fullName evidence="4">DUF3967 domain-containing protein</fullName>
    </submittedName>
</protein>
<keyword evidence="3" id="KW-1185">Reference proteome</keyword>
<accession>A0A183L3B2</accession>
<name>A0A183L3B2_9TREM</name>
<organism evidence="4">
    <name type="scientific">Schistosoma curassoni</name>
    <dbReference type="NCBI Taxonomy" id="6186"/>
    <lineage>
        <taxon>Eukaryota</taxon>
        <taxon>Metazoa</taxon>
        <taxon>Spiralia</taxon>
        <taxon>Lophotrochozoa</taxon>
        <taxon>Platyhelminthes</taxon>
        <taxon>Trematoda</taxon>
        <taxon>Digenea</taxon>
        <taxon>Strigeidida</taxon>
        <taxon>Schistosomatoidea</taxon>
        <taxon>Schistosomatidae</taxon>
        <taxon>Schistosoma</taxon>
    </lineage>
</organism>
<dbReference type="EMBL" id="UZAK01047542">
    <property type="protein sequence ID" value="VDP76683.1"/>
    <property type="molecule type" value="Genomic_DNA"/>
</dbReference>
<gene>
    <name evidence="2" type="ORF">SCUD_LOCUS21820</name>
</gene>
<dbReference type="WBParaSite" id="SCUD_0002182301-mRNA-1">
    <property type="protein sequence ID" value="SCUD_0002182301-mRNA-1"/>
    <property type="gene ID" value="SCUD_0002182301"/>
</dbReference>
<reference evidence="2 3" key="2">
    <citation type="submission" date="2018-11" db="EMBL/GenBank/DDBJ databases">
        <authorList>
            <consortium name="Pathogen Informatics"/>
        </authorList>
    </citation>
    <scope>NUCLEOTIDE SEQUENCE [LARGE SCALE GENOMIC DNA]</scope>
    <source>
        <strain evidence="2">Dakar</strain>
        <strain evidence="3">Dakar, Senegal</strain>
    </source>
</reference>
<reference evidence="4" key="1">
    <citation type="submission" date="2016-06" db="UniProtKB">
        <authorList>
            <consortium name="WormBaseParasite"/>
        </authorList>
    </citation>
    <scope>IDENTIFICATION</scope>
</reference>
<evidence type="ECO:0000256" key="1">
    <source>
        <dbReference type="SAM" id="Coils"/>
    </source>
</evidence>
<dbReference type="Proteomes" id="UP000279833">
    <property type="component" value="Unassembled WGS sequence"/>
</dbReference>